<proteinExistence type="inferred from homology"/>
<feature type="region of interest" description="Disordered" evidence="8">
    <location>
        <begin position="359"/>
        <end position="379"/>
    </location>
</feature>
<evidence type="ECO:0000256" key="8">
    <source>
        <dbReference type="SAM" id="MobiDB-lite"/>
    </source>
</evidence>
<dbReference type="InterPro" id="IPR028889">
    <property type="entry name" value="USP"/>
</dbReference>
<name>A0A9W9Q785_9EURO</name>
<evidence type="ECO:0000256" key="5">
    <source>
        <dbReference type="ARBA" id="ARBA00022786"/>
    </source>
</evidence>
<sequence>MRYTTRPPFCAVRFAWRFTVHDEENTVANCHIPKSTHIPFFREFFASQPNQEDNQDHEKKVKDVENRIKRLGITTLEERHFSYALHSTKGDVDTAISLLLLLEDSIEGIIRSYTPNTKLLGAVNRQGVTCYLDALLFAMFAHLDSFEAILYKSFNDEPRRKLVILLRFWVNLLRAGKLITTDITKHIQDALAECGWEDAANLHQQDASEAFTFITEKLELPLLTLKMDIYHTGKEDASDDHKFINERLLEVAIPPEPTDGQPLTLEDCLEAYFNNRIEVKRYLERRNTLPSTRSVDSLSISKGFTAHVEEVDARSTISPDHSNSPRTEGLSPWSSFTEFNEALTARRLGRRDSIVRERFIPESEERPGKTDLPPSDLQQRKGSYRKEVMMPAWQFFSLIPWYTDNTPTSDAQVAAHFSSKRPILGMCLKRYSFLPNGTATRLNTYIDIPTEIGLPHFIQDDNLDSDSPMYGNFKLSLQAMVCHRGNSVDSGHYISVVRGTSHDVARSGSSTNLDHHPETPKHWMRFDDLASERVTLIDIETALKNESPYLLFYQILPMDQDASMANLSYKAPSSRASDGTLDGDMNEISRKLFGLAVDDMDGSTTGDITSARPSFEITAPDNGDGQNAVRRPSVAFSEGALGPLGPQARSVPSMSPRLAPMEEESTRGTFGFSRRGSRTKSNSGSRAGSQSGDNRMGSTFSRFTGRLSRDKFTSDGEGEADESALETDDVSPDDMKLGPAAYEGKEKSRRGRTKDRGSKGKSKEKSKEKARKPERECAVM</sequence>
<dbReference type="Proteomes" id="UP001147746">
    <property type="component" value="Unassembled WGS sequence"/>
</dbReference>
<dbReference type="EC" id="3.4.19.12" evidence="3"/>
<dbReference type="PANTHER" id="PTHR24006">
    <property type="entry name" value="UBIQUITIN CARBOXYL-TERMINAL HYDROLASE"/>
    <property type="match status" value="1"/>
</dbReference>
<dbReference type="GO" id="GO:0005634">
    <property type="term" value="C:nucleus"/>
    <property type="evidence" value="ECO:0007669"/>
    <property type="project" value="UniProtKB-SubCell"/>
</dbReference>
<comment type="catalytic activity">
    <reaction evidence="1">
        <text>Thiol-dependent hydrolysis of ester, thioester, amide, peptide and isopeptide bonds formed by the C-terminal Gly of ubiquitin (a 76-residue protein attached to proteins as an intracellular targeting signal).</text>
        <dbReference type="EC" id="3.4.19.12"/>
    </reaction>
</comment>
<dbReference type="InterPro" id="IPR038765">
    <property type="entry name" value="Papain-like_cys_pep_sf"/>
</dbReference>
<evidence type="ECO:0000256" key="6">
    <source>
        <dbReference type="ARBA" id="ARBA00022801"/>
    </source>
</evidence>
<dbReference type="GO" id="GO:0005829">
    <property type="term" value="C:cytosol"/>
    <property type="evidence" value="ECO:0007669"/>
    <property type="project" value="TreeGrafter"/>
</dbReference>
<keyword evidence="7" id="KW-0788">Thiol protease</keyword>
<keyword evidence="11" id="KW-1185">Reference proteome</keyword>
<dbReference type="InterPro" id="IPR050164">
    <property type="entry name" value="Peptidase_C19"/>
</dbReference>
<organism evidence="10 11">
    <name type="scientific">Penicillium atrosanguineum</name>
    <dbReference type="NCBI Taxonomy" id="1132637"/>
    <lineage>
        <taxon>Eukaryota</taxon>
        <taxon>Fungi</taxon>
        <taxon>Dikarya</taxon>
        <taxon>Ascomycota</taxon>
        <taxon>Pezizomycotina</taxon>
        <taxon>Eurotiomycetes</taxon>
        <taxon>Eurotiomycetidae</taxon>
        <taxon>Eurotiales</taxon>
        <taxon>Aspergillaceae</taxon>
        <taxon>Penicillium</taxon>
    </lineage>
</organism>
<reference evidence="10" key="1">
    <citation type="submission" date="2022-12" db="EMBL/GenBank/DDBJ databases">
        <authorList>
            <person name="Petersen C."/>
        </authorList>
    </citation>
    <scope>NUCLEOTIDE SEQUENCE</scope>
    <source>
        <strain evidence="10">IBT 21472</strain>
    </source>
</reference>
<feature type="compositionally biased region" description="Basic and acidic residues" evidence="8">
    <location>
        <begin position="359"/>
        <end position="369"/>
    </location>
</feature>
<dbReference type="GO" id="GO:0016579">
    <property type="term" value="P:protein deubiquitination"/>
    <property type="evidence" value="ECO:0007669"/>
    <property type="project" value="InterPro"/>
</dbReference>
<dbReference type="SUPFAM" id="SSF54001">
    <property type="entry name" value="Cysteine proteinases"/>
    <property type="match status" value="1"/>
</dbReference>
<gene>
    <name evidence="10" type="ORF">N7476_002186</name>
</gene>
<evidence type="ECO:0000313" key="11">
    <source>
        <dbReference type="Proteomes" id="UP001147746"/>
    </source>
</evidence>
<accession>A0A9W9Q785</accession>
<feature type="compositionally biased region" description="Acidic residues" evidence="8">
    <location>
        <begin position="716"/>
        <end position="732"/>
    </location>
</feature>
<dbReference type="AlphaFoldDB" id="A0A9W9Q785"/>
<dbReference type="Gene3D" id="3.90.70.10">
    <property type="entry name" value="Cysteine proteinases"/>
    <property type="match status" value="2"/>
</dbReference>
<feature type="compositionally biased region" description="Polar residues" evidence="8">
    <location>
        <begin position="680"/>
        <end position="702"/>
    </location>
</feature>
<evidence type="ECO:0000313" key="10">
    <source>
        <dbReference type="EMBL" id="KAJ5323586.1"/>
    </source>
</evidence>
<dbReference type="Pfam" id="PF00443">
    <property type="entry name" value="UCH"/>
    <property type="match status" value="1"/>
</dbReference>
<feature type="region of interest" description="Disordered" evidence="8">
    <location>
        <begin position="604"/>
        <end position="780"/>
    </location>
</feature>
<dbReference type="PROSITE" id="PS50235">
    <property type="entry name" value="USP_3"/>
    <property type="match status" value="1"/>
</dbReference>
<comment type="caution">
    <text evidence="10">The sequence shown here is derived from an EMBL/GenBank/DDBJ whole genome shotgun (WGS) entry which is preliminary data.</text>
</comment>
<evidence type="ECO:0000256" key="3">
    <source>
        <dbReference type="ARBA" id="ARBA00012759"/>
    </source>
</evidence>
<dbReference type="PANTHER" id="PTHR24006:SF722">
    <property type="entry name" value="UBIQUITIN CARBOXYL-TERMINAL HYDROLASE 48"/>
    <property type="match status" value="1"/>
</dbReference>
<feature type="domain" description="USP" evidence="9">
    <location>
        <begin position="120"/>
        <end position="556"/>
    </location>
</feature>
<protein>
    <recommendedName>
        <fullName evidence="3">ubiquitinyl hydrolase 1</fullName>
        <ecNumber evidence="3">3.4.19.12</ecNumber>
    </recommendedName>
</protein>
<keyword evidence="6" id="KW-0378">Hydrolase</keyword>
<evidence type="ECO:0000256" key="1">
    <source>
        <dbReference type="ARBA" id="ARBA00000707"/>
    </source>
</evidence>
<keyword evidence="5" id="KW-0833">Ubl conjugation pathway</keyword>
<reference evidence="10" key="2">
    <citation type="journal article" date="2023" name="IMA Fungus">
        <title>Comparative genomic study of the Penicillium genus elucidates a diverse pangenome and 15 lateral gene transfer events.</title>
        <authorList>
            <person name="Petersen C."/>
            <person name="Sorensen T."/>
            <person name="Nielsen M.R."/>
            <person name="Sondergaard T.E."/>
            <person name="Sorensen J.L."/>
            <person name="Fitzpatrick D.A."/>
            <person name="Frisvad J.C."/>
            <person name="Nielsen K.L."/>
        </authorList>
    </citation>
    <scope>NUCLEOTIDE SEQUENCE</scope>
    <source>
        <strain evidence="10">IBT 21472</strain>
    </source>
</reference>
<evidence type="ECO:0000256" key="2">
    <source>
        <dbReference type="ARBA" id="ARBA00009085"/>
    </source>
</evidence>
<dbReference type="GO" id="GO:0006508">
    <property type="term" value="P:proteolysis"/>
    <property type="evidence" value="ECO:0007669"/>
    <property type="project" value="UniProtKB-KW"/>
</dbReference>
<evidence type="ECO:0000256" key="4">
    <source>
        <dbReference type="ARBA" id="ARBA00022670"/>
    </source>
</evidence>
<dbReference type="GO" id="GO:0004843">
    <property type="term" value="F:cysteine-type deubiquitinase activity"/>
    <property type="evidence" value="ECO:0007669"/>
    <property type="project" value="UniProtKB-EC"/>
</dbReference>
<keyword evidence="4" id="KW-0645">Protease</keyword>
<dbReference type="OrthoDB" id="6287070at2759"/>
<feature type="compositionally biased region" description="Basic and acidic residues" evidence="8">
    <location>
        <begin position="754"/>
        <end position="780"/>
    </location>
</feature>
<dbReference type="InterPro" id="IPR001394">
    <property type="entry name" value="Peptidase_C19_UCH"/>
</dbReference>
<dbReference type="EMBL" id="JAPZBO010000002">
    <property type="protein sequence ID" value="KAJ5323586.1"/>
    <property type="molecule type" value="Genomic_DNA"/>
</dbReference>
<evidence type="ECO:0000259" key="9">
    <source>
        <dbReference type="PROSITE" id="PS50235"/>
    </source>
</evidence>
<comment type="similarity">
    <text evidence="2">Belongs to the peptidase C19 family.</text>
</comment>
<evidence type="ECO:0000256" key="7">
    <source>
        <dbReference type="ARBA" id="ARBA00022807"/>
    </source>
</evidence>